<keyword evidence="4" id="KW-1185">Reference proteome</keyword>
<proteinExistence type="predicted"/>
<dbReference type="Proteomes" id="UP000692954">
    <property type="component" value="Unassembled WGS sequence"/>
</dbReference>
<evidence type="ECO:0008006" key="5">
    <source>
        <dbReference type="Google" id="ProtNLM"/>
    </source>
</evidence>
<evidence type="ECO:0000256" key="2">
    <source>
        <dbReference type="ARBA" id="ARBA00022737"/>
    </source>
</evidence>
<name>A0A8S1L8E6_9CILI</name>
<dbReference type="AlphaFoldDB" id="A0A8S1L8E6"/>
<dbReference type="OrthoDB" id="293573at2759"/>
<protein>
    <recommendedName>
        <fullName evidence="5">Kelch motif family protein</fullName>
    </recommendedName>
</protein>
<evidence type="ECO:0000313" key="4">
    <source>
        <dbReference type="Proteomes" id="UP000692954"/>
    </source>
</evidence>
<keyword evidence="2" id="KW-0677">Repeat</keyword>
<reference evidence="3" key="1">
    <citation type="submission" date="2021-01" db="EMBL/GenBank/DDBJ databases">
        <authorList>
            <consortium name="Genoscope - CEA"/>
            <person name="William W."/>
        </authorList>
    </citation>
    <scope>NUCLEOTIDE SEQUENCE</scope>
</reference>
<evidence type="ECO:0000313" key="3">
    <source>
        <dbReference type="EMBL" id="CAD8063649.1"/>
    </source>
</evidence>
<dbReference type="PANTHER" id="PTHR46093:SF18">
    <property type="entry name" value="FIBRONECTIN TYPE-III DOMAIN-CONTAINING PROTEIN"/>
    <property type="match status" value="1"/>
</dbReference>
<dbReference type="EMBL" id="CAJJDN010000018">
    <property type="protein sequence ID" value="CAD8063649.1"/>
    <property type="molecule type" value="Genomic_DNA"/>
</dbReference>
<sequence length="624" mass="72407">MSSLESSPRNSLKIVDILEKYKQKKAIMSPLPLESFQSIVQEAGQELLQQHPECDNTHFISFKQLNQDAIDELQRSLHQSKIMWNNFSRALFAASPIEKQNSSKKMELLHNRDAYYRIKKQNEIQLKLQLDGINKEYQKIHLETQGVKSYPSISTKDQFRQQQIKRQLKMGCSQELVRQETELIKQQIEQTKSRIINEVKKIVVYIYNNENNGWNPSSRESSAMVNYNDKLYLYGGSGSGNVNDLYQATVDKQFYKWTLIKLKQQVQSRSYHTANIYKSQLIIFGGILYSPQKQERIHCDITNEVTHINLVNNEMKIVQHAGIVSPRKGHIAEVIGRHLLVQGGIDQKGHYLNDFLAYDILTQRWQNVEINAPVYQDGVAFHKSCCVLEHKSIDLYKHDVDMTYENQGVYIFGGLDSNGHYLDKLIKIDVRRRPIYIEEVQSKGRAPISRCQHSMTYIELTQQIIIYGGKNDDINTQGFLNDLYILEIRNLSWSFVDVKRYPTSGRCSHSAAVIDEKLFVFGGVNYTGFVKSDLLIFELNQQKAQDLSQYEAQTDRISKQQVYVQFKPVSPPKKILNLKQQIEQIKKDTEKVKLAEKFKRQSMARHSRNLTDVQVYRTFATVTD</sequence>
<dbReference type="PANTHER" id="PTHR46093">
    <property type="entry name" value="ACYL-COA-BINDING DOMAIN-CONTAINING PROTEIN 5"/>
    <property type="match status" value="1"/>
</dbReference>
<keyword evidence="1" id="KW-0880">Kelch repeat</keyword>
<evidence type="ECO:0000256" key="1">
    <source>
        <dbReference type="ARBA" id="ARBA00022441"/>
    </source>
</evidence>
<gene>
    <name evidence="3" type="ORF">PSON_ATCC_30995.1.T0180097</name>
</gene>
<accession>A0A8S1L8E6</accession>
<comment type="caution">
    <text evidence="3">The sequence shown here is derived from an EMBL/GenBank/DDBJ whole genome shotgun (WGS) entry which is preliminary data.</text>
</comment>
<organism evidence="3 4">
    <name type="scientific">Paramecium sonneborni</name>
    <dbReference type="NCBI Taxonomy" id="65129"/>
    <lineage>
        <taxon>Eukaryota</taxon>
        <taxon>Sar</taxon>
        <taxon>Alveolata</taxon>
        <taxon>Ciliophora</taxon>
        <taxon>Intramacronucleata</taxon>
        <taxon>Oligohymenophorea</taxon>
        <taxon>Peniculida</taxon>
        <taxon>Parameciidae</taxon>
        <taxon>Paramecium</taxon>
    </lineage>
</organism>
<dbReference type="Pfam" id="PF24681">
    <property type="entry name" value="Kelch_KLHDC2_KLHL20_DRC7"/>
    <property type="match status" value="2"/>
</dbReference>